<evidence type="ECO:0000256" key="1">
    <source>
        <dbReference type="SAM" id="MobiDB-lite"/>
    </source>
</evidence>
<gene>
    <name evidence="2" type="ORF">Taro_046586</name>
</gene>
<comment type="caution">
    <text evidence="2">The sequence shown here is derived from an EMBL/GenBank/DDBJ whole genome shotgun (WGS) entry which is preliminary data.</text>
</comment>
<dbReference type="Proteomes" id="UP000652761">
    <property type="component" value="Unassembled WGS sequence"/>
</dbReference>
<accession>A0A843X7I1</accession>
<evidence type="ECO:0000313" key="3">
    <source>
        <dbReference type="Proteomes" id="UP000652761"/>
    </source>
</evidence>
<keyword evidence="3" id="KW-1185">Reference proteome</keyword>
<feature type="region of interest" description="Disordered" evidence="1">
    <location>
        <begin position="103"/>
        <end position="127"/>
    </location>
</feature>
<reference evidence="2" key="1">
    <citation type="submission" date="2017-07" db="EMBL/GenBank/DDBJ databases">
        <title>Taro Niue Genome Assembly and Annotation.</title>
        <authorList>
            <person name="Atibalentja N."/>
            <person name="Keating K."/>
            <person name="Fields C.J."/>
        </authorList>
    </citation>
    <scope>NUCLEOTIDE SEQUENCE</scope>
    <source>
        <strain evidence="2">Niue_2</strain>
        <tissue evidence="2">Leaf</tissue>
    </source>
</reference>
<evidence type="ECO:0000313" key="2">
    <source>
        <dbReference type="EMBL" id="MQM13660.1"/>
    </source>
</evidence>
<protein>
    <submittedName>
        <fullName evidence="2">Uncharacterized protein</fullName>
    </submittedName>
</protein>
<proteinExistence type="predicted"/>
<sequence>MAGVLPGTGQPVLFLTASLFAAPEPPREDRRGTVVRPDYGGYCCVLRVLPHSDETWRFGPRSRIRCGVSPYLRSQPCGGHDVQRQGARRVEEMGVVVVVPVASSGSPSQCETSQRRQGARRAEETGR</sequence>
<name>A0A843X7I1_COLES</name>
<dbReference type="EMBL" id="NMUH01005769">
    <property type="protein sequence ID" value="MQM13660.1"/>
    <property type="molecule type" value="Genomic_DNA"/>
</dbReference>
<organism evidence="2 3">
    <name type="scientific">Colocasia esculenta</name>
    <name type="common">Wild taro</name>
    <name type="synonym">Arum esculentum</name>
    <dbReference type="NCBI Taxonomy" id="4460"/>
    <lineage>
        <taxon>Eukaryota</taxon>
        <taxon>Viridiplantae</taxon>
        <taxon>Streptophyta</taxon>
        <taxon>Embryophyta</taxon>
        <taxon>Tracheophyta</taxon>
        <taxon>Spermatophyta</taxon>
        <taxon>Magnoliopsida</taxon>
        <taxon>Liliopsida</taxon>
        <taxon>Araceae</taxon>
        <taxon>Aroideae</taxon>
        <taxon>Colocasieae</taxon>
        <taxon>Colocasia</taxon>
    </lineage>
</organism>
<dbReference type="AlphaFoldDB" id="A0A843X7I1"/>